<gene>
    <name evidence="1" type="ORF">LAESUDRAFT_428030</name>
</gene>
<reference evidence="1 2" key="1">
    <citation type="journal article" date="2016" name="Mol. Biol. Evol.">
        <title>Comparative Genomics of Early-Diverging Mushroom-Forming Fungi Provides Insights into the Origins of Lignocellulose Decay Capabilities.</title>
        <authorList>
            <person name="Nagy L.G."/>
            <person name="Riley R."/>
            <person name="Tritt A."/>
            <person name="Adam C."/>
            <person name="Daum C."/>
            <person name="Floudas D."/>
            <person name="Sun H."/>
            <person name="Yadav J.S."/>
            <person name="Pangilinan J."/>
            <person name="Larsson K.H."/>
            <person name="Matsuura K."/>
            <person name="Barry K."/>
            <person name="Labutti K."/>
            <person name="Kuo R."/>
            <person name="Ohm R.A."/>
            <person name="Bhattacharya S.S."/>
            <person name="Shirouzu T."/>
            <person name="Yoshinaga Y."/>
            <person name="Martin F.M."/>
            <person name="Grigoriev I.V."/>
            <person name="Hibbett D.S."/>
        </authorList>
    </citation>
    <scope>NUCLEOTIDE SEQUENCE [LARGE SCALE GENOMIC DNA]</scope>
    <source>
        <strain evidence="1 2">93-53</strain>
    </source>
</reference>
<dbReference type="RefSeq" id="XP_040768248.1">
    <property type="nucleotide sequence ID" value="XM_040902419.1"/>
</dbReference>
<dbReference type="AlphaFoldDB" id="A0A165GLB4"/>
<organism evidence="1 2">
    <name type="scientific">Laetiporus sulphureus 93-53</name>
    <dbReference type="NCBI Taxonomy" id="1314785"/>
    <lineage>
        <taxon>Eukaryota</taxon>
        <taxon>Fungi</taxon>
        <taxon>Dikarya</taxon>
        <taxon>Basidiomycota</taxon>
        <taxon>Agaricomycotina</taxon>
        <taxon>Agaricomycetes</taxon>
        <taxon>Polyporales</taxon>
        <taxon>Laetiporus</taxon>
    </lineage>
</organism>
<dbReference type="Proteomes" id="UP000076871">
    <property type="component" value="Unassembled WGS sequence"/>
</dbReference>
<protein>
    <submittedName>
        <fullName evidence="1">Uncharacterized protein</fullName>
    </submittedName>
</protein>
<dbReference type="InParanoid" id="A0A165GLB4"/>
<accession>A0A165GLB4</accession>
<proteinExistence type="predicted"/>
<keyword evidence="2" id="KW-1185">Reference proteome</keyword>
<evidence type="ECO:0000313" key="2">
    <source>
        <dbReference type="Proteomes" id="UP000076871"/>
    </source>
</evidence>
<dbReference type="EMBL" id="KV427609">
    <property type="protein sequence ID" value="KZT10508.1"/>
    <property type="molecule type" value="Genomic_DNA"/>
</dbReference>
<name>A0A165GLB4_9APHY</name>
<sequence length="173" mass="19079">MQAVYSPVITAIAHIECIGHGSNPSSSTCPRCIFSDNVAITLMPLLMPELQTARSLRRSKQTASFRPRASQLISPKYDRLERSGEDQSRPFACIDILSVNALPSHIRRCPEAELTSCLTRHLRVTSRRSTPASAQFKASIYIITILFFAPHSPYEFPVGGYGDVSNSHAEDGD</sequence>
<dbReference type="GeneID" id="63819450"/>
<evidence type="ECO:0000313" key="1">
    <source>
        <dbReference type="EMBL" id="KZT10508.1"/>
    </source>
</evidence>